<reference evidence="4" key="1">
    <citation type="submission" date="2017-09" db="EMBL/GenBank/DDBJ databases">
        <title>Depth-based differentiation of microbial function through sediment-hosted aquifers and enrichment of novel symbionts in the deep terrestrial subsurface.</title>
        <authorList>
            <person name="Probst A.J."/>
            <person name="Ladd B."/>
            <person name="Jarett J.K."/>
            <person name="Geller-Mcgrath D.E."/>
            <person name="Sieber C.M.K."/>
            <person name="Emerson J.B."/>
            <person name="Anantharaman K."/>
            <person name="Thomas B.C."/>
            <person name="Malmstrom R."/>
            <person name="Stieglmeier M."/>
            <person name="Klingl A."/>
            <person name="Woyke T."/>
            <person name="Ryan C.M."/>
            <person name="Banfield J.F."/>
        </authorList>
    </citation>
    <scope>NUCLEOTIDE SEQUENCE [LARGE SCALE GENOMIC DNA]</scope>
</reference>
<evidence type="ECO:0000256" key="1">
    <source>
        <dbReference type="SAM" id="MobiDB-lite"/>
    </source>
</evidence>
<dbReference type="InterPro" id="IPR003688">
    <property type="entry name" value="TraG/VirD4"/>
</dbReference>
<dbReference type="Pfam" id="PF02534">
    <property type="entry name" value="T4SS-DNA_transf"/>
    <property type="match status" value="1"/>
</dbReference>
<dbReference type="GO" id="GO:0016020">
    <property type="term" value="C:membrane"/>
    <property type="evidence" value="ECO:0007669"/>
    <property type="project" value="InterPro"/>
</dbReference>
<dbReference type="InterPro" id="IPR027417">
    <property type="entry name" value="P-loop_NTPase"/>
</dbReference>
<dbReference type="CDD" id="cd01127">
    <property type="entry name" value="TrwB_TraG_TraD_VirD4"/>
    <property type="match status" value="1"/>
</dbReference>
<dbReference type="SUPFAM" id="SSF52540">
    <property type="entry name" value="P-loop containing nucleoside triphosphate hydrolases"/>
    <property type="match status" value="1"/>
</dbReference>
<feature type="compositionally biased region" description="Basic and acidic residues" evidence="1">
    <location>
        <begin position="10"/>
        <end position="22"/>
    </location>
</feature>
<dbReference type="PANTHER" id="PTHR30121">
    <property type="entry name" value="UNCHARACTERIZED PROTEIN YJGR-RELATED"/>
    <property type="match status" value="1"/>
</dbReference>
<comment type="caution">
    <text evidence="3">The sequence shown here is derived from an EMBL/GenBank/DDBJ whole genome shotgun (WGS) entry which is preliminary data.</text>
</comment>
<sequence>MKSPDGGKQSPEHQLNKLREQARSGGGGGGYRPQKVGGSDFSITPQAEPKQETSLSPEGGEGVVLDLVPDANDKDMEELLDILNTQGFSAVMKELDRIDNPHLEDDFHRLLVQYKSEGHPIPGLNPKDPLAKALDFILLEVSVPVIAKEKGGSLKDILQQMEQFYLAVTPFVYHPDPIFFKDFAKRKVNHQDHFTVEVAVTQGGEEAVFYIATHRARRENVEKQLLSVFPSARIVEEKNDNNIFNQFGSVSFSYGTLFRPPPYPLKTEGFDYDPMNLILAALAKVSKEGEGAAIQISVAGAGEYHLKRFREMLNEIKKGKVKATKLFQKHKYLKKHPLWRRLLPMFRDDFQNFLKSAEQKKKEGEKTEVDADTVAQIQKKMKSVIFGVNIRLVTSARTKERSEALLKDLEASFGQFEDPVGNVFKFRRPKTKKAERDFIRSFIFRTFDRASDERFWPQMWREFIEAPLFGKMPVEMSYGSPVNLLNAPELATVLHLAISGSTSSREAKTTSAKLAPAPVGLPQEGILLGRNKYANSVTDIHLSPEDRLRHFYTIGQTGTGKTNFLKQMIIQDIENGDGVCFIDPHGVDVLDILSRIPKDRIDDLIYFDPAHMDRPMGLNMLEYDPRFPEQKTFVVDEMFKIFKKLYGDVPEAFGPIFEQYFRNATLLVLEDPETGSTLLDISRVLSDEDFRALKLSRSRNQVVNHFWEDIAENVRGEGDIRNVVPYITSKFDIFLANEIMRPIVGQQRSAFNFQDIMDNKKILLVNLSKGRLGDLNANLIGLVLVGKIMMTALARASYLHTNPPPFYLYMDEFQNITTDTVSTILSEARKYRLSLTMAHQFIKQLQDGISNAVFGNVGSMAVFRVGPDDAAFLEKMYVPKFDSSDMLNVDNYNAYIKMLANGKPTSPFSMETIAFRSGDFAQIDALKQLSYQRYGRPRNAVDAEIEEKYRGMRGK</sequence>
<dbReference type="Gene3D" id="3.40.50.300">
    <property type="entry name" value="P-loop containing nucleotide triphosphate hydrolases"/>
    <property type="match status" value="2"/>
</dbReference>
<dbReference type="EMBL" id="PFBH01000014">
    <property type="protein sequence ID" value="PIR85181.1"/>
    <property type="molecule type" value="Genomic_DNA"/>
</dbReference>
<dbReference type="PANTHER" id="PTHR30121:SF6">
    <property type="entry name" value="SLR6007 PROTEIN"/>
    <property type="match status" value="1"/>
</dbReference>
<organism evidence="3 4">
    <name type="scientific">Candidatus Kaiserbacteria bacterium CG10_big_fil_rev_8_21_14_0_10_45_20</name>
    <dbReference type="NCBI Taxonomy" id="1974607"/>
    <lineage>
        <taxon>Bacteria</taxon>
        <taxon>Candidatus Kaiseribacteriota</taxon>
    </lineage>
</organism>
<evidence type="ECO:0000313" key="3">
    <source>
        <dbReference type="EMBL" id="PIR85181.1"/>
    </source>
</evidence>
<dbReference type="InterPro" id="IPR058441">
    <property type="entry name" value="DUF8128"/>
</dbReference>
<dbReference type="AlphaFoldDB" id="A0A2H0UFL9"/>
<proteinExistence type="predicted"/>
<evidence type="ECO:0000313" key="4">
    <source>
        <dbReference type="Proteomes" id="UP000229315"/>
    </source>
</evidence>
<gene>
    <name evidence="3" type="ORF">COU15_02105</name>
</gene>
<evidence type="ECO:0000259" key="2">
    <source>
        <dbReference type="Pfam" id="PF26449"/>
    </source>
</evidence>
<feature type="domain" description="DUF8128" evidence="2">
    <location>
        <begin position="187"/>
        <end position="449"/>
    </location>
</feature>
<dbReference type="Proteomes" id="UP000229315">
    <property type="component" value="Unassembled WGS sequence"/>
</dbReference>
<dbReference type="Pfam" id="PF26449">
    <property type="entry name" value="DUF8128"/>
    <property type="match status" value="1"/>
</dbReference>
<feature type="region of interest" description="Disordered" evidence="1">
    <location>
        <begin position="1"/>
        <end position="65"/>
    </location>
</feature>
<name>A0A2H0UFL9_9BACT</name>
<accession>A0A2H0UFL9</accession>
<protein>
    <recommendedName>
        <fullName evidence="2">DUF8128 domain-containing protein</fullName>
    </recommendedName>
</protein>
<dbReference type="InterPro" id="IPR051162">
    <property type="entry name" value="T4SS_component"/>
</dbReference>